<dbReference type="EMBL" id="JBBNAF010000009">
    <property type="protein sequence ID" value="KAK9113553.1"/>
    <property type="molecule type" value="Genomic_DNA"/>
</dbReference>
<keyword evidence="4" id="KW-1185">Reference proteome</keyword>
<dbReference type="Proteomes" id="UP001420932">
    <property type="component" value="Unassembled WGS sequence"/>
</dbReference>
<comment type="similarity">
    <text evidence="1">Belongs to the short-chain dehydrogenases/reductases (SDR) family.</text>
</comment>
<organism evidence="3 4">
    <name type="scientific">Stephania yunnanensis</name>
    <dbReference type="NCBI Taxonomy" id="152371"/>
    <lineage>
        <taxon>Eukaryota</taxon>
        <taxon>Viridiplantae</taxon>
        <taxon>Streptophyta</taxon>
        <taxon>Embryophyta</taxon>
        <taxon>Tracheophyta</taxon>
        <taxon>Spermatophyta</taxon>
        <taxon>Magnoliopsida</taxon>
        <taxon>Ranunculales</taxon>
        <taxon>Menispermaceae</taxon>
        <taxon>Menispermoideae</taxon>
        <taxon>Cissampelideae</taxon>
        <taxon>Stephania</taxon>
    </lineage>
</organism>
<evidence type="ECO:0000313" key="3">
    <source>
        <dbReference type="EMBL" id="KAK9113553.1"/>
    </source>
</evidence>
<keyword evidence="2" id="KW-0560">Oxidoreductase</keyword>
<name>A0AAP0IEE8_9MAGN</name>
<evidence type="ECO:0000256" key="1">
    <source>
        <dbReference type="ARBA" id="ARBA00006484"/>
    </source>
</evidence>
<evidence type="ECO:0000313" key="4">
    <source>
        <dbReference type="Proteomes" id="UP001420932"/>
    </source>
</evidence>
<accession>A0AAP0IEE8</accession>
<protein>
    <submittedName>
        <fullName evidence="3">Uncharacterized protein</fullName>
    </submittedName>
</protein>
<dbReference type="GO" id="GO:0045703">
    <property type="term" value="F:ketoreductase activity"/>
    <property type="evidence" value="ECO:0007669"/>
    <property type="project" value="TreeGrafter"/>
</dbReference>
<dbReference type="GO" id="GO:0005783">
    <property type="term" value="C:endoplasmic reticulum"/>
    <property type="evidence" value="ECO:0007669"/>
    <property type="project" value="TreeGrafter"/>
</dbReference>
<evidence type="ECO:0000256" key="2">
    <source>
        <dbReference type="ARBA" id="ARBA00023002"/>
    </source>
</evidence>
<dbReference type="AlphaFoldDB" id="A0AAP0IEE8"/>
<comment type="caution">
    <text evidence="3">The sequence shown here is derived from an EMBL/GenBank/DDBJ whole genome shotgun (WGS) entry which is preliminary data.</text>
</comment>
<dbReference type="PANTHER" id="PTHR43899">
    <property type="entry name" value="RH59310P"/>
    <property type="match status" value="1"/>
</dbReference>
<proteinExistence type="inferred from homology"/>
<dbReference type="InterPro" id="IPR051019">
    <property type="entry name" value="VLCFA-Steroid_DH"/>
</dbReference>
<sequence>MHFFPKLSCTIRHYTTLRKLPKLRKIPIKRRSQAILQAQQALMEYLHNTRSIPFTHAENITKNSLVSLSDLISEVDFSPQTFSVTFPGFLGYHPINEFEFFFESIGIPCSEIEGFFRPNEYIHMFTRSISLEYKHHGIDIECQAPLLVATRLSSIGKSTFWAPYPKAFARASVDRIGYEEIMCSPYWMHSLQWHVLDFVPTSIKDWLTLKIILNRRK</sequence>
<dbReference type="PANTHER" id="PTHR43899:SF13">
    <property type="entry name" value="RH59310P"/>
    <property type="match status" value="1"/>
</dbReference>
<gene>
    <name evidence="3" type="ORF">Syun_020350</name>
</gene>
<reference evidence="3 4" key="1">
    <citation type="submission" date="2024-01" db="EMBL/GenBank/DDBJ databases">
        <title>Genome assemblies of Stephania.</title>
        <authorList>
            <person name="Yang L."/>
        </authorList>
    </citation>
    <scope>NUCLEOTIDE SEQUENCE [LARGE SCALE GENOMIC DNA]</scope>
    <source>
        <strain evidence="3">YNDBR</strain>
        <tissue evidence="3">Leaf</tissue>
    </source>
</reference>